<reference evidence="1 2" key="1">
    <citation type="submission" date="2016-01" db="EMBL/GenBank/DDBJ databases">
        <authorList>
            <person name="Oliw E.H."/>
        </authorList>
    </citation>
    <scope>NUCLEOTIDE SEQUENCE [LARGE SCALE GENOMIC DNA]</scope>
    <source>
        <strain evidence="1">LMG 27134</strain>
    </source>
</reference>
<dbReference type="Proteomes" id="UP000054683">
    <property type="component" value="Unassembled WGS sequence"/>
</dbReference>
<dbReference type="AlphaFoldDB" id="A0A158GV22"/>
<name>A0A158GV22_9BURK</name>
<dbReference type="RefSeq" id="WP_156528872.1">
    <property type="nucleotide sequence ID" value="NZ_FCOK02000020.1"/>
</dbReference>
<gene>
    <name evidence="1" type="ORF">AWB69_03423</name>
</gene>
<dbReference type="EMBL" id="FCOK02000020">
    <property type="protein sequence ID" value="SAL36024.1"/>
    <property type="molecule type" value="Genomic_DNA"/>
</dbReference>
<evidence type="ECO:0000313" key="1">
    <source>
        <dbReference type="EMBL" id="SAL36024.1"/>
    </source>
</evidence>
<organism evidence="1 2">
    <name type="scientific">Caballeronia udeis</name>
    <dbReference type="NCBI Taxonomy" id="1232866"/>
    <lineage>
        <taxon>Bacteria</taxon>
        <taxon>Pseudomonadati</taxon>
        <taxon>Pseudomonadota</taxon>
        <taxon>Betaproteobacteria</taxon>
        <taxon>Burkholderiales</taxon>
        <taxon>Burkholderiaceae</taxon>
        <taxon>Caballeronia</taxon>
    </lineage>
</organism>
<proteinExistence type="predicted"/>
<protein>
    <submittedName>
        <fullName evidence="1">Uncharacterized protein</fullName>
    </submittedName>
</protein>
<accession>A0A158GV22</accession>
<evidence type="ECO:0000313" key="2">
    <source>
        <dbReference type="Proteomes" id="UP000054683"/>
    </source>
</evidence>
<sequence>MTVSTDMLASHDEMIHLRHGIHARPVLTKHPCDAIVLALQRTVSRNVAPLDMA</sequence>